<sequence>METYNIVENSDGKLIVKRSIPSRRNLLIAALVVPSPFVPVTKELIDEIRVVGKKEGYERASIEYEKKLLEQSRKFSEKQQEYRAEQRRYEALISEYELRIEDILSCEEELNLTKSLDLAKLGALYGGMLESIILYNKPHPLIENVREEGRKEGYMWASIEYENKLLKQAESFLKQEKTSIVERNKYEELISDYKSYVRKLSR</sequence>
<keyword evidence="2" id="KW-1185">Reference proteome</keyword>
<dbReference type="Proteomes" id="UP000180254">
    <property type="component" value="Unassembled WGS sequence"/>
</dbReference>
<dbReference type="RefSeq" id="WP_071062944.1">
    <property type="nucleotide sequence ID" value="NZ_MKIE01000004.1"/>
</dbReference>
<reference evidence="1 2" key="1">
    <citation type="submission" date="2016-09" db="EMBL/GenBank/DDBJ databases">
        <title>Genome sequence of Eubacterium angustum.</title>
        <authorList>
            <person name="Poehlein A."/>
            <person name="Daniel R."/>
        </authorList>
    </citation>
    <scope>NUCLEOTIDE SEQUENCE [LARGE SCALE GENOMIC DNA]</scope>
    <source>
        <strain evidence="1 2">DSM 1989</strain>
    </source>
</reference>
<evidence type="ECO:0000313" key="1">
    <source>
        <dbReference type="EMBL" id="OHW62277.1"/>
    </source>
</evidence>
<protein>
    <submittedName>
        <fullName evidence="1">Uncharacterized protein</fullName>
    </submittedName>
</protein>
<dbReference type="OrthoDB" id="9816136at2"/>
<dbReference type="STRING" id="39480.EUAN_13470"/>
<comment type="caution">
    <text evidence="1">The sequence shown here is derived from an EMBL/GenBank/DDBJ whole genome shotgun (WGS) entry which is preliminary data.</text>
</comment>
<dbReference type="EMBL" id="MKIE01000004">
    <property type="protein sequence ID" value="OHW62277.1"/>
    <property type="molecule type" value="Genomic_DNA"/>
</dbReference>
<gene>
    <name evidence="1" type="ORF">EUAN_13470</name>
</gene>
<proteinExistence type="predicted"/>
<dbReference type="AlphaFoldDB" id="A0A1S1V801"/>
<evidence type="ECO:0000313" key="2">
    <source>
        <dbReference type="Proteomes" id="UP000180254"/>
    </source>
</evidence>
<organism evidence="1 2">
    <name type="scientific">Andreesenia angusta</name>
    <dbReference type="NCBI Taxonomy" id="39480"/>
    <lineage>
        <taxon>Bacteria</taxon>
        <taxon>Bacillati</taxon>
        <taxon>Bacillota</taxon>
        <taxon>Tissierellia</taxon>
        <taxon>Tissierellales</taxon>
        <taxon>Gottschalkiaceae</taxon>
        <taxon>Andreesenia</taxon>
    </lineage>
</organism>
<name>A0A1S1V801_9FIRM</name>
<accession>A0A1S1V801</accession>